<proteinExistence type="predicted"/>
<dbReference type="AlphaFoldDB" id="A0A2G9H6S8"/>
<keyword evidence="2" id="KW-1185">Reference proteome</keyword>
<evidence type="ECO:0000313" key="2">
    <source>
        <dbReference type="Proteomes" id="UP000231279"/>
    </source>
</evidence>
<dbReference type="OrthoDB" id="2019483at2759"/>
<evidence type="ECO:0000313" key="1">
    <source>
        <dbReference type="EMBL" id="PIN13222.1"/>
    </source>
</evidence>
<protein>
    <submittedName>
        <fullName evidence="1">Uncharacterized protein</fullName>
    </submittedName>
</protein>
<reference evidence="2" key="1">
    <citation type="journal article" date="2018" name="Gigascience">
        <title>Genome assembly of the Pink Ipe (Handroanthus impetiginosus, Bignoniaceae), a highly valued, ecologically keystone Neotropical timber forest tree.</title>
        <authorList>
            <person name="Silva-Junior O.B."/>
            <person name="Grattapaglia D."/>
            <person name="Novaes E."/>
            <person name="Collevatti R.G."/>
        </authorList>
    </citation>
    <scope>NUCLEOTIDE SEQUENCE [LARGE SCALE GENOMIC DNA]</scope>
    <source>
        <strain evidence="2">cv. UFG-1</strain>
    </source>
</reference>
<dbReference type="PANTHER" id="PTHR33414">
    <property type="entry name" value="PROTEIN PLASTID MOVEMENT IMPAIRED 1-RELATED 1"/>
    <property type="match status" value="1"/>
</dbReference>
<dbReference type="EMBL" id="NKXS01002518">
    <property type="protein sequence ID" value="PIN13222.1"/>
    <property type="molecule type" value="Genomic_DNA"/>
</dbReference>
<name>A0A2G9H6S8_9LAMI</name>
<dbReference type="Proteomes" id="UP000231279">
    <property type="component" value="Unassembled WGS sequence"/>
</dbReference>
<comment type="caution">
    <text evidence="1">The sequence shown here is derived from an EMBL/GenBank/DDBJ whole genome shotgun (WGS) entry which is preliminary data.</text>
</comment>
<dbReference type="InterPro" id="IPR039614">
    <property type="entry name" value="PMI1-like"/>
</dbReference>
<accession>A0A2G9H6S8</accession>
<sequence length="326" mass="37483">MEFDLCHKYSESLKLDSDPSPELEFNDTEFDVVDCGVEVKTEKCDSSVIEIIDVADIFKEEDTTSDNYPEWNLKLDMDNHDEHQCAIDGCEHRQNNTCISEPAFEELDSAFYELTTKRGELDSLLDMSKYYELEDYMKSESNCKAENFMKSIIMVDVAESIENEFLNMLSTDPCQDNMVSRTCHDLRGDLTQFENKIPSRANPILDTYITAEQESGSFTPSQYRKVALEDDFDFSFHSQAVERNHYSTNQSLRSRRNAKILENLETEAVMHEWGLNEKAFQYSPRTRSSGFGSPVYLPAEEPLKLPSIEDGLGPIIWTRMVVYCGQ</sequence>
<organism evidence="1 2">
    <name type="scientific">Handroanthus impetiginosus</name>
    <dbReference type="NCBI Taxonomy" id="429701"/>
    <lineage>
        <taxon>Eukaryota</taxon>
        <taxon>Viridiplantae</taxon>
        <taxon>Streptophyta</taxon>
        <taxon>Embryophyta</taxon>
        <taxon>Tracheophyta</taxon>
        <taxon>Spermatophyta</taxon>
        <taxon>Magnoliopsida</taxon>
        <taxon>eudicotyledons</taxon>
        <taxon>Gunneridae</taxon>
        <taxon>Pentapetalae</taxon>
        <taxon>asterids</taxon>
        <taxon>lamiids</taxon>
        <taxon>Lamiales</taxon>
        <taxon>Bignoniaceae</taxon>
        <taxon>Crescentiina</taxon>
        <taxon>Tabebuia alliance</taxon>
        <taxon>Handroanthus</taxon>
    </lineage>
</organism>
<dbReference type="STRING" id="429701.A0A2G9H6S8"/>
<gene>
    <name evidence="1" type="ORF">CDL12_14163</name>
</gene>
<dbReference type="PANTHER" id="PTHR33414:SF10">
    <property type="entry name" value="PROTEIN PLASTID MOVEMENT IMPAIRED 1-RELATED 2"/>
    <property type="match status" value="1"/>
</dbReference>